<dbReference type="PANTHER" id="PTHR45800">
    <property type="entry name" value="PHOSPHATIDYLINOSITOL 4-KINASE GAMMA"/>
    <property type="match status" value="1"/>
</dbReference>
<comment type="similarity">
    <text evidence="1">Belongs to the PI3/PI4-kinase family. Type II PI4K subfamily.</text>
</comment>
<evidence type="ECO:0000256" key="5">
    <source>
        <dbReference type="ARBA" id="ARBA00022777"/>
    </source>
</evidence>
<feature type="non-terminal residue" evidence="8">
    <location>
        <position position="1"/>
    </location>
</feature>
<evidence type="ECO:0000259" key="7">
    <source>
        <dbReference type="Pfam" id="PF00454"/>
    </source>
</evidence>
<dbReference type="SUPFAM" id="SSF117281">
    <property type="entry name" value="Kelch motif"/>
    <property type="match status" value="1"/>
</dbReference>
<dbReference type="EC" id="2.7.1.67" evidence="2"/>
<proteinExistence type="inferred from homology"/>
<evidence type="ECO:0000313" key="8">
    <source>
        <dbReference type="EMBL" id="KAE9451799.1"/>
    </source>
</evidence>
<dbReference type="Proteomes" id="UP000428333">
    <property type="component" value="Linkage Group LG10"/>
</dbReference>
<dbReference type="EMBL" id="QEFC01002698">
    <property type="protein sequence ID" value="KAE9451799.1"/>
    <property type="molecule type" value="Genomic_DNA"/>
</dbReference>
<evidence type="ECO:0000256" key="4">
    <source>
        <dbReference type="ARBA" id="ARBA00022741"/>
    </source>
</evidence>
<sequence>MASSKSVYLRVMNADCKEESYSLAINVPAEDDVFEIRRDRRGSIPVLTPIKAANIPLHGGFAAVEITLYCIGGEPVEQQEGFGHHRSLPSLFSLDTSSSHHTWKRLTSMRIARSRPQTVAVDGKVCVISGADYGCDPETQWGEVFDTKSGKWGSLSPPSPLPEGCGLFAVAPPDLQKFVLGSYAVVIKISVLDIRLANADRHAGNILVQKYAEEGWIVLILIDHGCCLPENVFALASNLVAFDDNCKKFHGWDLSLECTCTLGISTMLLKKGASEATFLESVSLIMDHHLDELAPVCLSL</sequence>
<feature type="domain" description="PI3K/PI4K catalytic" evidence="7">
    <location>
        <begin position="188"/>
        <end position="232"/>
    </location>
</feature>
<reference evidence="8 9" key="1">
    <citation type="journal article" date="2019" name="Genome Biol. Evol.">
        <title>The Rhododendron genome and chromosomal organization provide insight into shared whole-genome duplications across the heath family (Ericaceae).</title>
        <authorList>
            <person name="Soza V.L."/>
            <person name="Lindsley D."/>
            <person name="Waalkes A."/>
            <person name="Ramage E."/>
            <person name="Patwardhan R.P."/>
            <person name="Burton J.N."/>
            <person name="Adey A."/>
            <person name="Kumar A."/>
            <person name="Qiu R."/>
            <person name="Shendure J."/>
            <person name="Hall B."/>
        </authorList>
    </citation>
    <scope>NUCLEOTIDE SEQUENCE [LARGE SCALE GENOMIC DNA]</scope>
    <source>
        <strain evidence="8">RSF 1966-606</strain>
    </source>
</reference>
<dbReference type="Pfam" id="PF00454">
    <property type="entry name" value="PI3_PI4_kinase"/>
    <property type="match status" value="1"/>
</dbReference>
<evidence type="ECO:0000256" key="2">
    <source>
        <dbReference type="ARBA" id="ARBA00012169"/>
    </source>
</evidence>
<evidence type="ECO:0000256" key="3">
    <source>
        <dbReference type="ARBA" id="ARBA00022679"/>
    </source>
</evidence>
<accession>A0A6A4L948</accession>
<evidence type="ECO:0000256" key="6">
    <source>
        <dbReference type="ARBA" id="ARBA00022840"/>
    </source>
</evidence>
<dbReference type="OrthoDB" id="6500128at2759"/>
<evidence type="ECO:0000313" key="9">
    <source>
        <dbReference type="Proteomes" id="UP000428333"/>
    </source>
</evidence>
<comment type="caution">
    <text evidence="8">The sequence shown here is derived from an EMBL/GenBank/DDBJ whole genome shotgun (WGS) entry which is preliminary data.</text>
</comment>
<dbReference type="AlphaFoldDB" id="A0A6A4L948"/>
<dbReference type="InterPro" id="IPR000403">
    <property type="entry name" value="PI3/4_kinase_cat_dom"/>
</dbReference>
<keyword evidence="9" id="KW-1185">Reference proteome</keyword>
<keyword evidence="4" id="KW-0547">Nucleotide-binding</keyword>
<keyword evidence="5" id="KW-0418">Kinase</keyword>
<dbReference type="Gene3D" id="2.120.10.80">
    <property type="entry name" value="Kelch-type beta propeller"/>
    <property type="match status" value="1"/>
</dbReference>
<keyword evidence="6" id="KW-0067">ATP-binding</keyword>
<keyword evidence="3" id="KW-0808">Transferase</keyword>
<dbReference type="GO" id="GO:0004430">
    <property type="term" value="F:1-phosphatidylinositol 4-kinase activity"/>
    <property type="evidence" value="ECO:0007669"/>
    <property type="project" value="UniProtKB-EC"/>
</dbReference>
<organism evidence="8 9">
    <name type="scientific">Rhododendron williamsianum</name>
    <dbReference type="NCBI Taxonomy" id="262921"/>
    <lineage>
        <taxon>Eukaryota</taxon>
        <taxon>Viridiplantae</taxon>
        <taxon>Streptophyta</taxon>
        <taxon>Embryophyta</taxon>
        <taxon>Tracheophyta</taxon>
        <taxon>Spermatophyta</taxon>
        <taxon>Magnoliopsida</taxon>
        <taxon>eudicotyledons</taxon>
        <taxon>Gunneridae</taxon>
        <taxon>Pentapetalae</taxon>
        <taxon>asterids</taxon>
        <taxon>Ericales</taxon>
        <taxon>Ericaceae</taxon>
        <taxon>Ericoideae</taxon>
        <taxon>Rhodoreae</taxon>
        <taxon>Rhododendron</taxon>
    </lineage>
</organism>
<evidence type="ECO:0000256" key="1">
    <source>
        <dbReference type="ARBA" id="ARBA00008941"/>
    </source>
</evidence>
<name>A0A6A4L948_9ERIC</name>
<dbReference type="InterPro" id="IPR044571">
    <property type="entry name" value="P4KG1-8"/>
</dbReference>
<dbReference type="GO" id="GO:0005524">
    <property type="term" value="F:ATP binding"/>
    <property type="evidence" value="ECO:0007669"/>
    <property type="project" value="UniProtKB-KW"/>
</dbReference>
<gene>
    <name evidence="8" type="ORF">C3L33_16358</name>
</gene>
<dbReference type="InterPro" id="IPR015915">
    <property type="entry name" value="Kelch-typ_b-propeller"/>
</dbReference>
<protein>
    <recommendedName>
        <fullName evidence="2">1-phosphatidylinositol 4-kinase</fullName>
        <ecNumber evidence="2">2.7.1.67</ecNumber>
    </recommendedName>
</protein>
<dbReference type="PANTHER" id="PTHR45800:SF4">
    <property type="entry name" value="PHOSPHATIDYLINOSITOL 4-KINASE GAMMA 3"/>
    <property type="match status" value="1"/>
</dbReference>